<dbReference type="PROSITE" id="PS50109">
    <property type="entry name" value="HIS_KIN"/>
    <property type="match status" value="1"/>
</dbReference>
<evidence type="ECO:0000256" key="1">
    <source>
        <dbReference type="ARBA" id="ARBA00000085"/>
    </source>
</evidence>
<dbReference type="PANTHER" id="PTHR43304">
    <property type="entry name" value="PHYTOCHROME-LIKE PROTEIN CPH1"/>
    <property type="match status" value="1"/>
</dbReference>
<dbReference type="SUPFAM" id="SSF47384">
    <property type="entry name" value="Homodimeric domain of signal transducing histidine kinase"/>
    <property type="match status" value="1"/>
</dbReference>
<dbReference type="CDD" id="cd00082">
    <property type="entry name" value="HisKA"/>
    <property type="match status" value="1"/>
</dbReference>
<evidence type="ECO:0000256" key="6">
    <source>
        <dbReference type="SAM" id="Coils"/>
    </source>
</evidence>
<dbReference type="InterPro" id="IPR003594">
    <property type="entry name" value="HATPase_dom"/>
</dbReference>
<dbReference type="Gene3D" id="3.30.450.20">
    <property type="entry name" value="PAS domain"/>
    <property type="match status" value="1"/>
</dbReference>
<dbReference type="InterPro" id="IPR036097">
    <property type="entry name" value="HisK_dim/P_sf"/>
</dbReference>
<keyword evidence="10" id="KW-1185">Reference proteome</keyword>
<dbReference type="InterPro" id="IPR004358">
    <property type="entry name" value="Sig_transdc_His_kin-like_C"/>
</dbReference>
<dbReference type="InterPro" id="IPR035965">
    <property type="entry name" value="PAS-like_dom_sf"/>
</dbReference>
<dbReference type="Pfam" id="PF02518">
    <property type="entry name" value="HATPase_c"/>
    <property type="match status" value="1"/>
</dbReference>
<dbReference type="Proteomes" id="UP000251561">
    <property type="component" value="Chromosome"/>
</dbReference>
<keyword evidence="3" id="KW-0597">Phosphoprotein</keyword>
<evidence type="ECO:0000313" key="9">
    <source>
        <dbReference type="EMBL" id="AXB57987.1"/>
    </source>
</evidence>
<dbReference type="EC" id="2.7.13.3" evidence="2"/>
<evidence type="ECO:0000256" key="3">
    <source>
        <dbReference type="ARBA" id="ARBA00022553"/>
    </source>
</evidence>
<keyword evidence="4" id="KW-0808">Transferase</keyword>
<feature type="domain" description="PAS" evidence="8">
    <location>
        <begin position="165"/>
        <end position="235"/>
    </location>
</feature>
<feature type="domain" description="Histidine kinase" evidence="7">
    <location>
        <begin position="320"/>
        <end position="540"/>
    </location>
</feature>
<accession>A0A344LVP5</accession>
<evidence type="ECO:0000259" key="8">
    <source>
        <dbReference type="PROSITE" id="PS50112"/>
    </source>
</evidence>
<evidence type="ECO:0000256" key="5">
    <source>
        <dbReference type="ARBA" id="ARBA00022777"/>
    </source>
</evidence>
<dbReference type="RefSeq" id="WP_113678916.1">
    <property type="nucleotide sequence ID" value="NZ_CP030261.1"/>
</dbReference>
<dbReference type="InterPro" id="IPR003661">
    <property type="entry name" value="HisK_dim/P_dom"/>
</dbReference>
<name>A0A344LVP5_9FLAO</name>
<protein>
    <recommendedName>
        <fullName evidence="2">histidine kinase</fullName>
        <ecNumber evidence="2">2.7.13.3</ecNumber>
    </recommendedName>
</protein>
<gene>
    <name evidence="9" type="ORF">HYN86_15860</name>
</gene>
<evidence type="ECO:0000256" key="4">
    <source>
        <dbReference type="ARBA" id="ARBA00022679"/>
    </source>
</evidence>
<dbReference type="EMBL" id="CP030261">
    <property type="protein sequence ID" value="AXB57987.1"/>
    <property type="molecule type" value="Genomic_DNA"/>
</dbReference>
<dbReference type="SUPFAM" id="SSF55785">
    <property type="entry name" value="PYP-like sensor domain (PAS domain)"/>
    <property type="match status" value="1"/>
</dbReference>
<dbReference type="PANTHER" id="PTHR43304:SF1">
    <property type="entry name" value="PAC DOMAIN-CONTAINING PROTEIN"/>
    <property type="match status" value="1"/>
</dbReference>
<dbReference type="GO" id="GO:0000155">
    <property type="term" value="F:phosphorelay sensor kinase activity"/>
    <property type="evidence" value="ECO:0007669"/>
    <property type="project" value="InterPro"/>
</dbReference>
<dbReference type="SMART" id="SM00387">
    <property type="entry name" value="HATPase_c"/>
    <property type="match status" value="1"/>
</dbReference>
<evidence type="ECO:0000313" key="10">
    <source>
        <dbReference type="Proteomes" id="UP000251561"/>
    </source>
</evidence>
<dbReference type="Gene3D" id="1.10.287.130">
    <property type="match status" value="1"/>
</dbReference>
<dbReference type="AlphaFoldDB" id="A0A344LVP5"/>
<dbReference type="NCBIfam" id="TIGR00229">
    <property type="entry name" value="sensory_box"/>
    <property type="match status" value="1"/>
</dbReference>
<dbReference type="CDD" id="cd00130">
    <property type="entry name" value="PAS"/>
    <property type="match status" value="1"/>
</dbReference>
<dbReference type="SMART" id="SM00091">
    <property type="entry name" value="PAS"/>
    <property type="match status" value="1"/>
</dbReference>
<dbReference type="InterPro" id="IPR005467">
    <property type="entry name" value="His_kinase_dom"/>
</dbReference>
<organism evidence="9 10">
    <name type="scientific">Flavobacterium fluviale</name>
    <dbReference type="NCBI Taxonomy" id="2249356"/>
    <lineage>
        <taxon>Bacteria</taxon>
        <taxon>Pseudomonadati</taxon>
        <taxon>Bacteroidota</taxon>
        <taxon>Flavobacteriia</taxon>
        <taxon>Flavobacteriales</taxon>
        <taxon>Flavobacteriaceae</taxon>
        <taxon>Flavobacterium</taxon>
    </lineage>
</organism>
<dbReference type="InterPro" id="IPR036890">
    <property type="entry name" value="HATPase_C_sf"/>
</dbReference>
<dbReference type="PRINTS" id="PR00344">
    <property type="entry name" value="BCTRLSENSOR"/>
</dbReference>
<proteinExistence type="predicted"/>
<dbReference type="InterPro" id="IPR052162">
    <property type="entry name" value="Sensor_kinase/Photoreceptor"/>
</dbReference>
<feature type="coiled-coil region" evidence="6">
    <location>
        <begin position="148"/>
        <end position="175"/>
    </location>
</feature>
<dbReference type="SUPFAM" id="SSF55874">
    <property type="entry name" value="ATPase domain of HSP90 chaperone/DNA topoisomerase II/histidine kinase"/>
    <property type="match status" value="1"/>
</dbReference>
<reference evidence="9 10" key="1">
    <citation type="submission" date="2018-06" db="EMBL/GenBank/DDBJ databases">
        <title>Genome sequencing of Flavobacterium.</title>
        <authorList>
            <person name="Baek M.-G."/>
            <person name="Yi H."/>
        </authorList>
    </citation>
    <scope>NUCLEOTIDE SEQUENCE [LARGE SCALE GENOMIC DNA]</scope>
    <source>
        <strain evidence="9 10">HYN0086</strain>
    </source>
</reference>
<dbReference type="OrthoDB" id="9781208at2"/>
<dbReference type="InterPro" id="IPR000014">
    <property type="entry name" value="PAS"/>
</dbReference>
<dbReference type="KEGG" id="ffl:HYN86_15860"/>
<dbReference type="PROSITE" id="PS50112">
    <property type="entry name" value="PAS"/>
    <property type="match status" value="1"/>
</dbReference>
<dbReference type="SMART" id="SM00388">
    <property type="entry name" value="HisKA"/>
    <property type="match status" value="1"/>
</dbReference>
<dbReference type="Pfam" id="PF00512">
    <property type="entry name" value="HisKA"/>
    <property type="match status" value="1"/>
</dbReference>
<sequence>MKEIIKINLDNEMDLILAHKRCMKIAEMCGMASSFQTRFATAVSEIARCSIAKGKNSVLVLGVNIIKSTQKEVAAIITDSVDLKNCNPEAFIYASKISNNMEYSYSNNQSITRISQPIASPGLLSETKIKSLIDYFKFEPPLSPYDEIRKKNIELIALSEKLTESENKYKQLANTLPILICIINERNNVLLVNESLENFLAKPLLNFDRKSLHSFIHPDDIDVILDGWSKAKRNHTVFFGETRIKNASDYTWHLVSITPNKAEDGTFNSWLVYFVDISAQKMVVETLKNNSELKMIQHELESANSKLRFKNKELEQFAYIASHDLQEPLRKIMIMLSRAGEHLSEDQRKQYYFDRITLAAGRLSNLIADVLNYSRIENKEQYFEEVDLNNVLLQVQSDLSMVIEEKNAIINVDPLPKVLGLDTQLGQLFYNLINNALKFNSTQPTVTISYGDIPKDETLVVNPENYEVISIADNGIGMDNKYSARIFDMFQRLHERDQYGGNGIGLALCRRIIENHNGLINFNSTPDEGTIFWIYLPKNKVSSPKILN</sequence>
<keyword evidence="6" id="KW-0175">Coiled coil</keyword>
<evidence type="ECO:0000259" key="7">
    <source>
        <dbReference type="PROSITE" id="PS50109"/>
    </source>
</evidence>
<comment type="catalytic activity">
    <reaction evidence="1">
        <text>ATP + protein L-histidine = ADP + protein N-phospho-L-histidine.</text>
        <dbReference type="EC" id="2.7.13.3"/>
    </reaction>
</comment>
<evidence type="ECO:0000256" key="2">
    <source>
        <dbReference type="ARBA" id="ARBA00012438"/>
    </source>
</evidence>
<keyword evidence="5 9" id="KW-0418">Kinase</keyword>
<dbReference type="Gene3D" id="3.30.565.10">
    <property type="entry name" value="Histidine kinase-like ATPase, C-terminal domain"/>
    <property type="match status" value="1"/>
</dbReference>